<dbReference type="PANTHER" id="PTHR43737">
    <property type="entry name" value="BLL7424 PROTEIN"/>
    <property type="match status" value="1"/>
</dbReference>
<dbReference type="InterPro" id="IPR010869">
    <property type="entry name" value="DUF1501"/>
</dbReference>
<organism evidence="1 2">
    <name type="scientific">Maioricimonas rarisocia</name>
    <dbReference type="NCBI Taxonomy" id="2528026"/>
    <lineage>
        <taxon>Bacteria</taxon>
        <taxon>Pseudomonadati</taxon>
        <taxon>Planctomycetota</taxon>
        <taxon>Planctomycetia</taxon>
        <taxon>Planctomycetales</taxon>
        <taxon>Planctomycetaceae</taxon>
        <taxon>Maioricimonas</taxon>
    </lineage>
</organism>
<reference evidence="1 2" key="1">
    <citation type="submission" date="2019-02" db="EMBL/GenBank/DDBJ databases">
        <title>Deep-cultivation of Planctomycetes and their phenomic and genomic characterization uncovers novel biology.</title>
        <authorList>
            <person name="Wiegand S."/>
            <person name="Jogler M."/>
            <person name="Boedeker C."/>
            <person name="Pinto D."/>
            <person name="Vollmers J."/>
            <person name="Rivas-Marin E."/>
            <person name="Kohn T."/>
            <person name="Peeters S.H."/>
            <person name="Heuer A."/>
            <person name="Rast P."/>
            <person name="Oberbeckmann S."/>
            <person name="Bunk B."/>
            <person name="Jeske O."/>
            <person name="Meyerdierks A."/>
            <person name="Storesund J.E."/>
            <person name="Kallscheuer N."/>
            <person name="Luecker S."/>
            <person name="Lage O.M."/>
            <person name="Pohl T."/>
            <person name="Merkel B.J."/>
            <person name="Hornburger P."/>
            <person name="Mueller R.-W."/>
            <person name="Bruemmer F."/>
            <person name="Labrenz M."/>
            <person name="Spormann A.M."/>
            <person name="Op den Camp H."/>
            <person name="Overmann J."/>
            <person name="Amann R."/>
            <person name="Jetten M.S.M."/>
            <person name="Mascher T."/>
            <person name="Medema M.H."/>
            <person name="Devos D.P."/>
            <person name="Kaster A.-K."/>
            <person name="Ovreas L."/>
            <person name="Rohde M."/>
            <person name="Galperin M.Y."/>
            <person name="Jogler C."/>
        </authorList>
    </citation>
    <scope>NUCLEOTIDE SEQUENCE [LARGE SCALE GENOMIC DNA]</scope>
    <source>
        <strain evidence="1 2">Mal4</strain>
    </source>
</reference>
<keyword evidence="2" id="KW-1185">Reference proteome</keyword>
<dbReference type="InterPro" id="IPR006311">
    <property type="entry name" value="TAT_signal"/>
</dbReference>
<name>A0A517ZG28_9PLAN</name>
<dbReference type="PANTHER" id="PTHR43737:SF1">
    <property type="entry name" value="DUF1501 DOMAIN-CONTAINING PROTEIN"/>
    <property type="match status" value="1"/>
</dbReference>
<dbReference type="Proteomes" id="UP000320496">
    <property type="component" value="Chromosome"/>
</dbReference>
<protein>
    <recommendedName>
        <fullName evidence="3">Sulfatase</fullName>
    </recommendedName>
</protein>
<dbReference type="EMBL" id="CP036275">
    <property type="protein sequence ID" value="QDU41421.1"/>
    <property type="molecule type" value="Genomic_DNA"/>
</dbReference>
<dbReference type="Gene3D" id="3.40.720.10">
    <property type="entry name" value="Alkaline Phosphatase, subunit A"/>
    <property type="match status" value="1"/>
</dbReference>
<sequence>MRRPDSPHLQQAHLAQATRRHFFSQCGLGIGSVALASLMGEGQLTAAPAGTTAATHFPPRAKNVIFLFMAGGPSQLELFDPKPKLQELSGNVIPESFVEGKRFAFIKRDAKLLGTKQTFAPRGESGTEISDLLPHTAAIADDIAVIRSMKTDVFNHGPAKLFVNTGSPQFGRPSMGAWVTYGIGSTATDLPGFVVLQSGPRGPRGGAPLWGSGFLPTTYQGVPFLNGADPILNLSNPAGIDNAAQEQFIDAVTDLNSLRRAVVQDPEIDTRIAAYEMAYRMQSSAPELMDLSDESSHTLEAYGVDPAKPSYARNCLLARRLVEQGVRFVQLYHTDWDHHGNKGTDLGEALQARCRETDQASAALVNDLKQRGLLDDTLVIWGGEFGRTPQGEVRSDLRGRDHHIDAYSMWMAGGGVRGGQTIGTTDEIGYEVVDQPVHVHDLQATVLHLLGLDHKRLTFRFQGRDFRLTDVHGQVVEQLFS</sequence>
<dbReference type="RefSeq" id="WP_145372799.1">
    <property type="nucleotide sequence ID" value="NZ_CP036275.1"/>
</dbReference>
<dbReference type="SUPFAM" id="SSF53649">
    <property type="entry name" value="Alkaline phosphatase-like"/>
    <property type="match status" value="1"/>
</dbReference>
<dbReference type="KEGG" id="mri:Mal4_57880"/>
<dbReference type="Pfam" id="PF07394">
    <property type="entry name" value="DUF1501"/>
    <property type="match status" value="1"/>
</dbReference>
<evidence type="ECO:0000313" key="2">
    <source>
        <dbReference type="Proteomes" id="UP000320496"/>
    </source>
</evidence>
<accession>A0A517ZG28</accession>
<dbReference type="InterPro" id="IPR017850">
    <property type="entry name" value="Alkaline_phosphatase_core_sf"/>
</dbReference>
<evidence type="ECO:0000313" key="1">
    <source>
        <dbReference type="EMBL" id="QDU41421.1"/>
    </source>
</evidence>
<gene>
    <name evidence="1" type="ORF">Mal4_57880</name>
</gene>
<dbReference type="OrthoDB" id="127333at2"/>
<proteinExistence type="predicted"/>
<evidence type="ECO:0008006" key="3">
    <source>
        <dbReference type="Google" id="ProtNLM"/>
    </source>
</evidence>
<dbReference type="AlphaFoldDB" id="A0A517ZG28"/>
<dbReference type="PROSITE" id="PS51318">
    <property type="entry name" value="TAT"/>
    <property type="match status" value="1"/>
</dbReference>